<accession>A0A8X6TKI0</accession>
<protein>
    <submittedName>
        <fullName evidence="1">Uncharacterized protein</fullName>
    </submittedName>
</protein>
<reference evidence="1" key="1">
    <citation type="submission" date="2020-08" db="EMBL/GenBank/DDBJ databases">
        <title>Multicomponent nature underlies the extraordinary mechanical properties of spider dragline silk.</title>
        <authorList>
            <person name="Kono N."/>
            <person name="Nakamura H."/>
            <person name="Mori M."/>
            <person name="Yoshida Y."/>
            <person name="Ohtoshi R."/>
            <person name="Malay A.D."/>
            <person name="Moran D.A.P."/>
            <person name="Tomita M."/>
            <person name="Numata K."/>
            <person name="Arakawa K."/>
        </authorList>
    </citation>
    <scope>NUCLEOTIDE SEQUENCE</scope>
</reference>
<sequence>MMSSEGESSGTVSTGAGSMGSFPEEQVLHWWHKGIPVFKALAKLEPNETLSAAKMLYTTFGGTSSVRHLKRDTSIHSGENVILTLLVLDSLLCIQEKRKKKAKEEQRYIYFQWIEVEGKSREAVTVREDSKDVASRLSLRDPTGFIRVSTASLAHCTTTQYSFTSTSQPS</sequence>
<name>A0A8X6TKI0_NEPPI</name>
<gene>
    <name evidence="1" type="ORF">NPIL_104351</name>
</gene>
<evidence type="ECO:0000313" key="2">
    <source>
        <dbReference type="Proteomes" id="UP000887013"/>
    </source>
</evidence>
<comment type="caution">
    <text evidence="1">The sequence shown here is derived from an EMBL/GenBank/DDBJ whole genome shotgun (WGS) entry which is preliminary data.</text>
</comment>
<dbReference type="AlphaFoldDB" id="A0A8X6TKI0"/>
<evidence type="ECO:0000313" key="1">
    <source>
        <dbReference type="EMBL" id="GFT17716.1"/>
    </source>
</evidence>
<dbReference type="EMBL" id="BMAW01010193">
    <property type="protein sequence ID" value="GFT17716.1"/>
    <property type="molecule type" value="Genomic_DNA"/>
</dbReference>
<keyword evidence="2" id="KW-1185">Reference proteome</keyword>
<proteinExistence type="predicted"/>
<dbReference type="Proteomes" id="UP000887013">
    <property type="component" value="Unassembled WGS sequence"/>
</dbReference>
<organism evidence="1 2">
    <name type="scientific">Nephila pilipes</name>
    <name type="common">Giant wood spider</name>
    <name type="synonym">Nephila maculata</name>
    <dbReference type="NCBI Taxonomy" id="299642"/>
    <lineage>
        <taxon>Eukaryota</taxon>
        <taxon>Metazoa</taxon>
        <taxon>Ecdysozoa</taxon>
        <taxon>Arthropoda</taxon>
        <taxon>Chelicerata</taxon>
        <taxon>Arachnida</taxon>
        <taxon>Araneae</taxon>
        <taxon>Araneomorphae</taxon>
        <taxon>Entelegynae</taxon>
        <taxon>Araneoidea</taxon>
        <taxon>Nephilidae</taxon>
        <taxon>Nephila</taxon>
    </lineage>
</organism>